<feature type="transmembrane region" description="Helical" evidence="9">
    <location>
        <begin position="77"/>
        <end position="96"/>
    </location>
</feature>
<feature type="transmembrane region" description="Helical" evidence="9">
    <location>
        <begin position="164"/>
        <end position="183"/>
    </location>
</feature>
<gene>
    <name evidence="10" type="ORF">J2S15_003976</name>
</gene>
<dbReference type="InterPro" id="IPR004684">
    <property type="entry name" value="2keto-3dGluconate_permease"/>
</dbReference>
<feature type="transmembrane region" description="Helical" evidence="9">
    <location>
        <begin position="41"/>
        <end position="65"/>
    </location>
</feature>
<evidence type="ECO:0000256" key="8">
    <source>
        <dbReference type="ARBA" id="ARBA00023136"/>
    </source>
</evidence>
<feature type="transmembrane region" description="Helical" evidence="9">
    <location>
        <begin position="250"/>
        <end position="270"/>
    </location>
</feature>
<comment type="similarity">
    <text evidence="1">Belongs to the KdgT transporter family.</text>
</comment>
<feature type="transmembrane region" description="Helical" evidence="9">
    <location>
        <begin position="12"/>
        <end position="29"/>
    </location>
</feature>
<accession>A0ABU0E9N8</accession>
<evidence type="ECO:0000256" key="3">
    <source>
        <dbReference type="ARBA" id="ARBA00022475"/>
    </source>
</evidence>
<keyword evidence="2" id="KW-0813">Transport</keyword>
<dbReference type="Pfam" id="PF03812">
    <property type="entry name" value="KdgT"/>
    <property type="match status" value="1"/>
</dbReference>
<evidence type="ECO:0000256" key="9">
    <source>
        <dbReference type="SAM" id="Phobius"/>
    </source>
</evidence>
<evidence type="ECO:0000313" key="10">
    <source>
        <dbReference type="EMBL" id="MDQ0363215.1"/>
    </source>
</evidence>
<evidence type="ECO:0000256" key="7">
    <source>
        <dbReference type="ARBA" id="ARBA00022989"/>
    </source>
</evidence>
<reference evidence="10 11" key="1">
    <citation type="submission" date="2023-07" db="EMBL/GenBank/DDBJ databases">
        <title>Genomic Encyclopedia of Type Strains, Phase IV (KMG-IV): sequencing the most valuable type-strain genomes for metagenomic binning, comparative biology and taxonomic classification.</title>
        <authorList>
            <person name="Goeker M."/>
        </authorList>
    </citation>
    <scope>NUCLEOTIDE SEQUENCE [LARGE SCALE GENOMIC DNA]</scope>
    <source>
        <strain evidence="10 11">DSM 16784</strain>
    </source>
</reference>
<keyword evidence="3" id="KW-1003">Cell membrane</keyword>
<keyword evidence="7 9" id="KW-1133">Transmembrane helix</keyword>
<evidence type="ECO:0000256" key="2">
    <source>
        <dbReference type="ARBA" id="ARBA00022448"/>
    </source>
</evidence>
<dbReference type="RefSeq" id="WP_307411992.1">
    <property type="nucleotide sequence ID" value="NZ_JAUSUR010000010.1"/>
</dbReference>
<sequence>MQYIKDKIMGIPGALLLVPMAITALLNTYTSVLDVGNPTSAVFSSAGTMTIIGIMLVVTGIQMNLALFMKAMKRGGILVLIRMTINVIVSIVFIKLSNGNLFGISVLTFVVAITSYNPGVYMAIIEDHGDDIDKANFALLSLVVLPIVPAMIISYDSGGIDYKMVAATLIPLVVGIVIGKIFPESKDASKTLNKLMLPFLGACLGSAINLELVFDSWLSGLILFIIYMFINFIPLYFIDTKILKQSGIASIAISCVGGISLTAPLLISSMNPEYLEYIDQTIAQVSIGIVLSAIIVPVITKRIIKKKVKI</sequence>
<name>A0ABU0E9N8_9FIRM</name>
<organism evidence="10 11">
    <name type="scientific">Breznakia pachnodae</name>
    <dbReference type="NCBI Taxonomy" id="265178"/>
    <lineage>
        <taxon>Bacteria</taxon>
        <taxon>Bacillati</taxon>
        <taxon>Bacillota</taxon>
        <taxon>Erysipelotrichia</taxon>
        <taxon>Erysipelotrichales</taxon>
        <taxon>Erysipelotrichaceae</taxon>
        <taxon>Breznakia</taxon>
    </lineage>
</organism>
<protein>
    <submittedName>
        <fullName evidence="10">2-keto-3-deoxygluconate permease</fullName>
    </submittedName>
</protein>
<dbReference type="Proteomes" id="UP001230220">
    <property type="component" value="Unassembled WGS sequence"/>
</dbReference>
<feature type="transmembrane region" description="Helical" evidence="9">
    <location>
        <begin position="102"/>
        <end position="125"/>
    </location>
</feature>
<evidence type="ECO:0000256" key="6">
    <source>
        <dbReference type="ARBA" id="ARBA00022847"/>
    </source>
</evidence>
<keyword evidence="6" id="KW-0769">Symport</keyword>
<feature type="transmembrane region" description="Helical" evidence="9">
    <location>
        <begin position="137"/>
        <end position="158"/>
    </location>
</feature>
<feature type="transmembrane region" description="Helical" evidence="9">
    <location>
        <begin position="220"/>
        <end position="238"/>
    </location>
</feature>
<keyword evidence="8 9" id="KW-0472">Membrane</keyword>
<comment type="caution">
    <text evidence="10">The sequence shown here is derived from an EMBL/GenBank/DDBJ whole genome shotgun (WGS) entry which is preliminary data.</text>
</comment>
<evidence type="ECO:0000256" key="5">
    <source>
        <dbReference type="ARBA" id="ARBA00022692"/>
    </source>
</evidence>
<dbReference type="EMBL" id="JAUSUR010000010">
    <property type="protein sequence ID" value="MDQ0363215.1"/>
    <property type="molecule type" value="Genomic_DNA"/>
</dbReference>
<feature type="transmembrane region" description="Helical" evidence="9">
    <location>
        <begin position="282"/>
        <end position="300"/>
    </location>
</feature>
<evidence type="ECO:0000256" key="4">
    <source>
        <dbReference type="ARBA" id="ARBA00022597"/>
    </source>
</evidence>
<keyword evidence="4" id="KW-0762">Sugar transport</keyword>
<feature type="transmembrane region" description="Helical" evidence="9">
    <location>
        <begin position="195"/>
        <end position="214"/>
    </location>
</feature>
<keyword evidence="5 9" id="KW-0812">Transmembrane</keyword>
<evidence type="ECO:0000313" key="11">
    <source>
        <dbReference type="Proteomes" id="UP001230220"/>
    </source>
</evidence>
<proteinExistence type="inferred from homology"/>
<evidence type="ECO:0000256" key="1">
    <source>
        <dbReference type="ARBA" id="ARBA00006430"/>
    </source>
</evidence>
<keyword evidence="11" id="KW-1185">Reference proteome</keyword>